<organism evidence="2">
    <name type="scientific">uncultured Friedmanniella sp</name>
    <dbReference type="NCBI Taxonomy" id="335381"/>
    <lineage>
        <taxon>Bacteria</taxon>
        <taxon>Bacillati</taxon>
        <taxon>Actinomycetota</taxon>
        <taxon>Actinomycetes</taxon>
        <taxon>Propionibacteriales</taxon>
        <taxon>Nocardioidaceae</taxon>
        <taxon>Friedmanniella</taxon>
        <taxon>environmental samples</taxon>
    </lineage>
</organism>
<evidence type="ECO:0000256" key="1">
    <source>
        <dbReference type="SAM" id="MobiDB-lite"/>
    </source>
</evidence>
<dbReference type="AlphaFoldDB" id="A0A6J4KQF5"/>
<reference evidence="2" key="1">
    <citation type="submission" date="2020-02" db="EMBL/GenBank/DDBJ databases">
        <authorList>
            <person name="Meier V. D."/>
        </authorList>
    </citation>
    <scope>NUCLEOTIDE SEQUENCE</scope>
    <source>
        <strain evidence="2">AVDCRST_MAG48</strain>
    </source>
</reference>
<dbReference type="EMBL" id="CADCTS010000303">
    <property type="protein sequence ID" value="CAA9312127.1"/>
    <property type="molecule type" value="Genomic_DNA"/>
</dbReference>
<accession>A0A6J4KQF5</accession>
<name>A0A6J4KQF5_9ACTN</name>
<feature type="region of interest" description="Disordered" evidence="1">
    <location>
        <begin position="1"/>
        <end position="37"/>
    </location>
</feature>
<protein>
    <submittedName>
        <fullName evidence="2">Uncharacterized protein</fullName>
    </submittedName>
</protein>
<sequence length="37" mass="3890">MGSVGLAGYTTGAHETTPRRRISYPVDASAPHHVEPA</sequence>
<evidence type="ECO:0000313" key="2">
    <source>
        <dbReference type="EMBL" id="CAA9312127.1"/>
    </source>
</evidence>
<proteinExistence type="predicted"/>
<gene>
    <name evidence="2" type="ORF">AVDCRST_MAG48-2128</name>
</gene>